<dbReference type="EMBL" id="BRYB01002596">
    <property type="protein sequence ID" value="GMI22316.1"/>
    <property type="molecule type" value="Genomic_DNA"/>
</dbReference>
<gene>
    <name evidence="2" type="ORF">TeGR_g4078</name>
</gene>
<accession>A0ABQ6M9Q8</accession>
<name>A0ABQ6M9Q8_9STRA</name>
<proteinExistence type="predicted"/>
<evidence type="ECO:0008006" key="4">
    <source>
        <dbReference type="Google" id="ProtNLM"/>
    </source>
</evidence>
<reference evidence="2 3" key="1">
    <citation type="journal article" date="2023" name="Commun. Biol.">
        <title>Genome analysis of Parmales, the sister group of diatoms, reveals the evolutionary specialization of diatoms from phago-mixotrophs to photoautotrophs.</title>
        <authorList>
            <person name="Ban H."/>
            <person name="Sato S."/>
            <person name="Yoshikawa S."/>
            <person name="Yamada K."/>
            <person name="Nakamura Y."/>
            <person name="Ichinomiya M."/>
            <person name="Sato N."/>
            <person name="Blanc-Mathieu R."/>
            <person name="Endo H."/>
            <person name="Kuwata A."/>
            <person name="Ogata H."/>
        </authorList>
    </citation>
    <scope>NUCLEOTIDE SEQUENCE [LARGE SCALE GENOMIC DNA]</scope>
</reference>
<organism evidence="2 3">
    <name type="scientific">Tetraparma gracilis</name>
    <dbReference type="NCBI Taxonomy" id="2962635"/>
    <lineage>
        <taxon>Eukaryota</taxon>
        <taxon>Sar</taxon>
        <taxon>Stramenopiles</taxon>
        <taxon>Ochrophyta</taxon>
        <taxon>Bolidophyceae</taxon>
        <taxon>Parmales</taxon>
        <taxon>Triparmaceae</taxon>
        <taxon>Tetraparma</taxon>
    </lineage>
</organism>
<keyword evidence="1" id="KW-0472">Membrane</keyword>
<evidence type="ECO:0000313" key="3">
    <source>
        <dbReference type="Proteomes" id="UP001165060"/>
    </source>
</evidence>
<evidence type="ECO:0000256" key="1">
    <source>
        <dbReference type="SAM" id="Phobius"/>
    </source>
</evidence>
<dbReference type="Proteomes" id="UP001165060">
    <property type="component" value="Unassembled WGS sequence"/>
</dbReference>
<protein>
    <recommendedName>
        <fullName evidence="4">EGF-like domain-containing protein</fullName>
    </recommendedName>
</protein>
<keyword evidence="3" id="KW-1185">Reference proteome</keyword>
<evidence type="ECO:0000313" key="2">
    <source>
        <dbReference type="EMBL" id="GMI22316.1"/>
    </source>
</evidence>
<keyword evidence="1" id="KW-1133">Transmembrane helix</keyword>
<feature type="transmembrane region" description="Helical" evidence="1">
    <location>
        <begin position="61"/>
        <end position="82"/>
    </location>
</feature>
<comment type="caution">
    <text evidence="2">The sequence shown here is derived from an EMBL/GenBank/DDBJ whole genome shotgun (WGS) entry which is preliminary data.</text>
</comment>
<keyword evidence="1" id="KW-0812">Transmembrane</keyword>
<sequence length="112" mass="11513">MSTAADYKDACGGAPNKCTKSKCVCAPSFTGPHCLAQSKSDDIVWDPPDSPADVGFRSPSAFVVLIIVAIVGGAALTLTLGTMQGVREKLTRGGYQSVPDADGIEGGVQLRV</sequence>